<dbReference type="GeneID" id="17253270"/>
<keyword evidence="3 4" id="KW-0067">ATP-binding</keyword>
<evidence type="ECO:0000256" key="4">
    <source>
        <dbReference type="RuleBase" id="RU366026"/>
    </source>
</evidence>
<dbReference type="KEGG" id="ehx:EMIHUDRAFT_350873"/>
<keyword evidence="7" id="KW-1185">Reference proteome</keyword>
<dbReference type="SUPFAM" id="SSF89028">
    <property type="entry name" value="Cobalamin adenosyltransferase-like"/>
    <property type="match status" value="1"/>
</dbReference>
<evidence type="ECO:0000313" key="6">
    <source>
        <dbReference type="EnsemblProtists" id="EOD07229"/>
    </source>
</evidence>
<dbReference type="PaxDb" id="2903-EOD07229"/>
<protein>
    <recommendedName>
        <fullName evidence="5">Cobalamin adenosyltransferase-like domain-containing protein</fullName>
    </recommendedName>
</protein>
<keyword evidence="2 4" id="KW-0547">Nucleotide-binding</keyword>
<dbReference type="Proteomes" id="UP000013827">
    <property type="component" value="Unassembled WGS sequence"/>
</dbReference>
<dbReference type="GO" id="GO:0008817">
    <property type="term" value="F:corrinoid adenosyltransferase activity"/>
    <property type="evidence" value="ECO:0007669"/>
    <property type="project" value="TreeGrafter"/>
</dbReference>
<reference evidence="6" key="2">
    <citation type="submission" date="2024-10" db="UniProtKB">
        <authorList>
            <consortium name="EnsemblProtists"/>
        </authorList>
    </citation>
    <scope>IDENTIFICATION</scope>
</reference>
<dbReference type="PANTHER" id="PTHR12213:SF0">
    <property type="entry name" value="CORRINOID ADENOSYLTRANSFERASE MMAB"/>
    <property type="match status" value="1"/>
</dbReference>
<keyword evidence="1 4" id="KW-0808">Transferase</keyword>
<dbReference type="PANTHER" id="PTHR12213">
    <property type="entry name" value="CORRINOID ADENOSYLTRANSFERASE"/>
    <property type="match status" value="1"/>
</dbReference>
<sequence>MRAALSSLARSGQRLSAATPALRGFTRTGFTVYTRTGDKGKSSLFNGERRRKDDVVFDALGAVDELSAAIGLARAHCEEGAAGCAKEEAVEASVAPAPGPAGLRWLLPQLEGAQRLLLDVGSAIATPQTSSSEKHLQRVGIDGAAEASARIDTMDAQLPPLTVFILPGGGAPAAALHLSRAVCRRSERCVVPLVEAGDCPAEVGVYLNRLSDYFFVAARPRRGASRRRQSGPGDRT</sequence>
<feature type="domain" description="Cobalamin adenosyltransferase-like" evidence="5">
    <location>
        <begin position="32"/>
        <end position="219"/>
    </location>
</feature>
<reference evidence="7" key="1">
    <citation type="journal article" date="2013" name="Nature">
        <title>Pan genome of the phytoplankton Emiliania underpins its global distribution.</title>
        <authorList>
            <person name="Read B.A."/>
            <person name="Kegel J."/>
            <person name="Klute M.J."/>
            <person name="Kuo A."/>
            <person name="Lefebvre S.C."/>
            <person name="Maumus F."/>
            <person name="Mayer C."/>
            <person name="Miller J."/>
            <person name="Monier A."/>
            <person name="Salamov A."/>
            <person name="Young J."/>
            <person name="Aguilar M."/>
            <person name="Claverie J.M."/>
            <person name="Frickenhaus S."/>
            <person name="Gonzalez K."/>
            <person name="Herman E.K."/>
            <person name="Lin Y.C."/>
            <person name="Napier J."/>
            <person name="Ogata H."/>
            <person name="Sarno A.F."/>
            <person name="Shmutz J."/>
            <person name="Schroeder D."/>
            <person name="de Vargas C."/>
            <person name="Verret F."/>
            <person name="von Dassow P."/>
            <person name="Valentin K."/>
            <person name="Van de Peer Y."/>
            <person name="Wheeler G."/>
            <person name="Dacks J.B."/>
            <person name="Delwiche C.F."/>
            <person name="Dyhrman S.T."/>
            <person name="Glockner G."/>
            <person name="John U."/>
            <person name="Richards T."/>
            <person name="Worden A.Z."/>
            <person name="Zhang X."/>
            <person name="Grigoriev I.V."/>
            <person name="Allen A.E."/>
            <person name="Bidle K."/>
            <person name="Borodovsky M."/>
            <person name="Bowler C."/>
            <person name="Brownlee C."/>
            <person name="Cock J.M."/>
            <person name="Elias M."/>
            <person name="Gladyshev V.N."/>
            <person name="Groth M."/>
            <person name="Guda C."/>
            <person name="Hadaegh A."/>
            <person name="Iglesias-Rodriguez M.D."/>
            <person name="Jenkins J."/>
            <person name="Jones B.M."/>
            <person name="Lawson T."/>
            <person name="Leese F."/>
            <person name="Lindquist E."/>
            <person name="Lobanov A."/>
            <person name="Lomsadze A."/>
            <person name="Malik S.B."/>
            <person name="Marsh M.E."/>
            <person name="Mackinder L."/>
            <person name="Mock T."/>
            <person name="Mueller-Roeber B."/>
            <person name="Pagarete A."/>
            <person name="Parker M."/>
            <person name="Probert I."/>
            <person name="Quesneville H."/>
            <person name="Raines C."/>
            <person name="Rensing S.A."/>
            <person name="Riano-Pachon D.M."/>
            <person name="Richier S."/>
            <person name="Rokitta S."/>
            <person name="Shiraiwa Y."/>
            <person name="Soanes D.M."/>
            <person name="van der Giezen M."/>
            <person name="Wahlund T.M."/>
            <person name="Williams B."/>
            <person name="Wilson W."/>
            <person name="Wolfe G."/>
            <person name="Wurch L.L."/>
        </authorList>
    </citation>
    <scope>NUCLEOTIDE SEQUENCE</scope>
</reference>
<dbReference type="InterPro" id="IPR029499">
    <property type="entry name" value="PduO-typ"/>
</dbReference>
<evidence type="ECO:0000313" key="7">
    <source>
        <dbReference type="Proteomes" id="UP000013827"/>
    </source>
</evidence>
<proteinExistence type="inferred from homology"/>
<dbReference type="InterPro" id="IPR036451">
    <property type="entry name" value="CblAdoTrfase-like_sf"/>
</dbReference>
<comment type="similarity">
    <text evidence="4">Belongs to the Cob(I)alamin adenosyltransferase family.</text>
</comment>
<organism evidence="6 7">
    <name type="scientific">Emiliania huxleyi (strain CCMP1516)</name>
    <dbReference type="NCBI Taxonomy" id="280463"/>
    <lineage>
        <taxon>Eukaryota</taxon>
        <taxon>Haptista</taxon>
        <taxon>Haptophyta</taxon>
        <taxon>Prymnesiophyceae</taxon>
        <taxon>Isochrysidales</taxon>
        <taxon>Noelaerhabdaceae</taxon>
        <taxon>Emiliania</taxon>
    </lineage>
</organism>
<dbReference type="Pfam" id="PF01923">
    <property type="entry name" value="Cob_adeno_trans"/>
    <property type="match status" value="1"/>
</dbReference>
<dbReference type="EnsemblProtists" id="EOD07229">
    <property type="protein sequence ID" value="EOD07229"/>
    <property type="gene ID" value="EMIHUDRAFT_350873"/>
</dbReference>
<evidence type="ECO:0000256" key="1">
    <source>
        <dbReference type="ARBA" id="ARBA00022679"/>
    </source>
</evidence>
<evidence type="ECO:0000259" key="5">
    <source>
        <dbReference type="Pfam" id="PF01923"/>
    </source>
</evidence>
<dbReference type="eggNOG" id="ENOG502QS64">
    <property type="taxonomic scope" value="Eukaryota"/>
</dbReference>
<accession>A0A0D3I7J4</accession>
<dbReference type="OMA" id="HQACTVV"/>
<dbReference type="Gene3D" id="1.20.1200.10">
    <property type="entry name" value="Cobalamin adenosyltransferase-like"/>
    <property type="match status" value="1"/>
</dbReference>
<dbReference type="STRING" id="2903.R1DEM3"/>
<name>A0A0D3I7J4_EMIH1</name>
<dbReference type="AlphaFoldDB" id="A0A0D3I7J4"/>
<evidence type="ECO:0000256" key="2">
    <source>
        <dbReference type="ARBA" id="ARBA00022741"/>
    </source>
</evidence>
<dbReference type="RefSeq" id="XP_005759658.1">
    <property type="nucleotide sequence ID" value="XM_005759601.1"/>
</dbReference>
<dbReference type="HOGENOM" id="CLU_083486_1_0_1"/>
<evidence type="ECO:0000256" key="3">
    <source>
        <dbReference type="ARBA" id="ARBA00022840"/>
    </source>
</evidence>
<dbReference type="GO" id="GO:0005524">
    <property type="term" value="F:ATP binding"/>
    <property type="evidence" value="ECO:0007669"/>
    <property type="project" value="UniProtKB-UniRule"/>
</dbReference>
<dbReference type="InterPro" id="IPR016030">
    <property type="entry name" value="CblAdoTrfase-like"/>
</dbReference>